<comment type="similarity">
    <text evidence="1">Belongs to the canopy family.</text>
</comment>
<keyword evidence="4" id="KW-1185">Reference proteome</keyword>
<dbReference type="GO" id="GO:0005783">
    <property type="term" value="C:endoplasmic reticulum"/>
    <property type="evidence" value="ECO:0007669"/>
    <property type="project" value="TreeGrafter"/>
</dbReference>
<feature type="domain" description="DUF3456" evidence="2">
    <location>
        <begin position="37"/>
        <end position="92"/>
    </location>
</feature>
<dbReference type="EMBL" id="JACEEZ010000005">
    <property type="protein sequence ID" value="KAG0730601.1"/>
    <property type="molecule type" value="Genomic_DNA"/>
</dbReference>
<reference evidence="3" key="1">
    <citation type="submission" date="2020-07" db="EMBL/GenBank/DDBJ databases">
        <title>The High-quality genome of the commercially important snow crab, Chionoecetes opilio.</title>
        <authorList>
            <person name="Jeong J.-H."/>
            <person name="Ryu S."/>
        </authorList>
    </citation>
    <scope>NUCLEOTIDE SEQUENCE</scope>
    <source>
        <strain evidence="3">MADBK_172401_WGS</strain>
        <tissue evidence="3">Digestive gland</tissue>
    </source>
</reference>
<feature type="domain" description="DUF3456" evidence="2">
    <location>
        <begin position="96"/>
        <end position="161"/>
    </location>
</feature>
<accession>A0A8J4YTG1</accession>
<dbReference type="AlphaFoldDB" id="A0A8J4YTG1"/>
<dbReference type="InterPro" id="IPR042415">
    <property type="entry name" value="CNPY"/>
</dbReference>
<dbReference type="PANTHER" id="PTHR13341:SF2">
    <property type="entry name" value="PROTEIN SEELE"/>
    <property type="match status" value="1"/>
</dbReference>
<dbReference type="OrthoDB" id="192915at2759"/>
<proteinExistence type="inferred from homology"/>
<organism evidence="3 4">
    <name type="scientific">Chionoecetes opilio</name>
    <name type="common">Atlantic snow crab</name>
    <name type="synonym">Cancer opilio</name>
    <dbReference type="NCBI Taxonomy" id="41210"/>
    <lineage>
        <taxon>Eukaryota</taxon>
        <taxon>Metazoa</taxon>
        <taxon>Ecdysozoa</taxon>
        <taxon>Arthropoda</taxon>
        <taxon>Crustacea</taxon>
        <taxon>Multicrustacea</taxon>
        <taxon>Malacostraca</taxon>
        <taxon>Eumalacostraca</taxon>
        <taxon>Eucarida</taxon>
        <taxon>Decapoda</taxon>
        <taxon>Pleocyemata</taxon>
        <taxon>Brachyura</taxon>
        <taxon>Eubrachyura</taxon>
        <taxon>Majoidea</taxon>
        <taxon>Majidae</taxon>
        <taxon>Chionoecetes</taxon>
    </lineage>
</organism>
<evidence type="ECO:0000313" key="3">
    <source>
        <dbReference type="EMBL" id="KAG0730601.1"/>
    </source>
</evidence>
<protein>
    <submittedName>
        <fullName evidence="3">Protein canopy 2</fullName>
    </submittedName>
</protein>
<dbReference type="Proteomes" id="UP000770661">
    <property type="component" value="Unassembled WGS sequence"/>
</dbReference>
<evidence type="ECO:0000313" key="4">
    <source>
        <dbReference type="Proteomes" id="UP000770661"/>
    </source>
</evidence>
<evidence type="ECO:0000256" key="1">
    <source>
        <dbReference type="ARBA" id="ARBA00007285"/>
    </source>
</evidence>
<evidence type="ECO:0000259" key="2">
    <source>
        <dbReference type="Pfam" id="PF11938"/>
    </source>
</evidence>
<name>A0A8J4YTG1_CHIOP</name>
<dbReference type="Pfam" id="PF11938">
    <property type="entry name" value="DUF3456"/>
    <property type="match status" value="2"/>
</dbReference>
<gene>
    <name evidence="3" type="primary">CNPY2</name>
    <name evidence="3" type="ORF">GWK47_003241</name>
</gene>
<comment type="caution">
    <text evidence="3">The sequence shown here is derived from an EMBL/GenBank/DDBJ whole genome shotgun (WGS) entry which is preliminary data.</text>
</comment>
<dbReference type="InterPro" id="IPR021852">
    <property type="entry name" value="DUF3456"/>
</dbReference>
<dbReference type="PANTHER" id="PTHR13341">
    <property type="entry name" value="MIR-INTERACTING SAPOSIN-LIKE PROTEIN"/>
    <property type="match status" value="1"/>
</dbReference>
<sequence>MLAAYVELKKAFDSVHPSEIFVVRSFIHSVVPLQVVRCAVCRSLVNELRTAILEVDPRKAIEVGSYRIEADGKQKLSSVKYADSEKGQLEAIKLVENGNMNPRMKEYDMVQDPDLNKGLEFHCEAIIEEHEDDIVKFFKKSSDASLPDLQEEFCGDVTSLCRGVKDEK</sequence>